<dbReference type="RefSeq" id="WP_344072658.1">
    <property type="nucleotide sequence ID" value="NZ_BAAAPL010000002.1"/>
</dbReference>
<dbReference type="InterPro" id="IPR034294">
    <property type="entry name" value="Aquaporin_transptr"/>
</dbReference>
<keyword evidence="3 6" id="KW-0812">Transmembrane</keyword>
<keyword evidence="2 6" id="KW-0813">Transport</keyword>
<dbReference type="SUPFAM" id="SSF81338">
    <property type="entry name" value="Aquaporin-like"/>
    <property type="match status" value="1"/>
</dbReference>
<evidence type="ECO:0000256" key="1">
    <source>
        <dbReference type="ARBA" id="ARBA00004141"/>
    </source>
</evidence>
<dbReference type="PANTHER" id="PTHR45724:SF13">
    <property type="entry name" value="AQUAPORIN NIP1-1-RELATED"/>
    <property type="match status" value="1"/>
</dbReference>
<feature type="transmembrane region" description="Helical" evidence="7">
    <location>
        <begin position="188"/>
        <end position="207"/>
    </location>
</feature>
<comment type="caution">
    <text evidence="8">The sequence shown here is derived from an EMBL/GenBank/DDBJ whole genome shotgun (WGS) entry which is preliminary data.</text>
</comment>
<feature type="transmembrane region" description="Helical" evidence="7">
    <location>
        <begin position="68"/>
        <end position="91"/>
    </location>
</feature>
<dbReference type="PROSITE" id="PS00221">
    <property type="entry name" value="MIP"/>
    <property type="match status" value="1"/>
</dbReference>
<comment type="subcellular location">
    <subcellularLocation>
        <location evidence="1">Membrane</location>
        <topology evidence="1">Multi-pass membrane protein</topology>
    </subcellularLocation>
</comment>
<evidence type="ECO:0000313" key="9">
    <source>
        <dbReference type="Proteomes" id="UP001501690"/>
    </source>
</evidence>
<dbReference type="InterPro" id="IPR023271">
    <property type="entry name" value="Aquaporin-like"/>
</dbReference>
<comment type="similarity">
    <text evidence="6">Belongs to the MIP/aquaporin (TC 1.A.8) family.</text>
</comment>
<gene>
    <name evidence="8" type="ORF">GCM10009808_22660</name>
</gene>
<evidence type="ECO:0000256" key="6">
    <source>
        <dbReference type="RuleBase" id="RU000477"/>
    </source>
</evidence>
<dbReference type="InterPro" id="IPR000425">
    <property type="entry name" value="MIP"/>
</dbReference>
<dbReference type="Pfam" id="PF00230">
    <property type="entry name" value="MIP"/>
    <property type="match status" value="1"/>
</dbReference>
<name>A0ABN2IFZ8_9MICO</name>
<evidence type="ECO:0000256" key="5">
    <source>
        <dbReference type="ARBA" id="ARBA00023136"/>
    </source>
</evidence>
<dbReference type="Proteomes" id="UP001501690">
    <property type="component" value="Unassembled WGS sequence"/>
</dbReference>
<dbReference type="EMBL" id="BAAAPL010000002">
    <property type="protein sequence ID" value="GAA1704258.1"/>
    <property type="molecule type" value="Genomic_DNA"/>
</dbReference>
<evidence type="ECO:0000313" key="8">
    <source>
        <dbReference type="EMBL" id="GAA1704258.1"/>
    </source>
</evidence>
<evidence type="ECO:0000256" key="2">
    <source>
        <dbReference type="ARBA" id="ARBA00022448"/>
    </source>
</evidence>
<evidence type="ECO:0000256" key="4">
    <source>
        <dbReference type="ARBA" id="ARBA00022989"/>
    </source>
</evidence>
<proteinExistence type="inferred from homology"/>
<evidence type="ECO:0000256" key="7">
    <source>
        <dbReference type="SAM" id="Phobius"/>
    </source>
</evidence>
<feature type="transmembrane region" description="Helical" evidence="7">
    <location>
        <begin position="227"/>
        <end position="248"/>
    </location>
</feature>
<dbReference type="PRINTS" id="PR00783">
    <property type="entry name" value="MINTRINSICP"/>
</dbReference>
<evidence type="ECO:0000256" key="3">
    <source>
        <dbReference type="ARBA" id="ARBA00022692"/>
    </source>
</evidence>
<keyword evidence="4 7" id="KW-1133">Transmembrane helix</keyword>
<dbReference type="PANTHER" id="PTHR45724">
    <property type="entry name" value="AQUAPORIN NIP2-1"/>
    <property type="match status" value="1"/>
</dbReference>
<feature type="transmembrane region" description="Helical" evidence="7">
    <location>
        <begin position="158"/>
        <end position="176"/>
    </location>
</feature>
<keyword evidence="9" id="KW-1185">Reference proteome</keyword>
<keyword evidence="5 7" id="KW-0472">Membrane</keyword>
<sequence>MSDKQPTGEQALRSQVGLSAFKADWTSPAHRARRLVAEFFGVFGLTFILSGGAAVLTGYGDDGSTPPAYIVVLILSLVSALWLVAAIYFLGDISAHFNPAMTLAFALRGDMGWVMAVVYWLVQFAAATLGTLVAMWLFGDAGGLASVKPQPGMEIQAVVVEAILVFLMVLMVLGMANGPKLNGQYVPLAVGAYILAFGTMAGAFDGAAMNPARAFGPNLIAGAMDTYWVYLVGAVLGAIAAVGAARFLRGRAKAQEASAAMGNPTAG</sequence>
<dbReference type="InterPro" id="IPR022357">
    <property type="entry name" value="MIP_CS"/>
</dbReference>
<protein>
    <submittedName>
        <fullName evidence="8">Aquaporin</fullName>
    </submittedName>
</protein>
<organism evidence="8 9">
    <name type="scientific">Microbacterium sediminicola</name>
    <dbReference type="NCBI Taxonomy" id="415210"/>
    <lineage>
        <taxon>Bacteria</taxon>
        <taxon>Bacillati</taxon>
        <taxon>Actinomycetota</taxon>
        <taxon>Actinomycetes</taxon>
        <taxon>Micrococcales</taxon>
        <taxon>Microbacteriaceae</taxon>
        <taxon>Microbacterium</taxon>
    </lineage>
</organism>
<feature type="transmembrane region" description="Helical" evidence="7">
    <location>
        <begin position="35"/>
        <end position="56"/>
    </location>
</feature>
<feature type="transmembrane region" description="Helical" evidence="7">
    <location>
        <begin position="112"/>
        <end position="138"/>
    </location>
</feature>
<reference evidence="8 9" key="1">
    <citation type="journal article" date="2019" name="Int. J. Syst. Evol. Microbiol.">
        <title>The Global Catalogue of Microorganisms (GCM) 10K type strain sequencing project: providing services to taxonomists for standard genome sequencing and annotation.</title>
        <authorList>
            <consortium name="The Broad Institute Genomics Platform"/>
            <consortium name="The Broad Institute Genome Sequencing Center for Infectious Disease"/>
            <person name="Wu L."/>
            <person name="Ma J."/>
        </authorList>
    </citation>
    <scope>NUCLEOTIDE SEQUENCE [LARGE SCALE GENOMIC DNA]</scope>
    <source>
        <strain evidence="8 9">JCM 15577</strain>
    </source>
</reference>
<accession>A0ABN2IFZ8</accession>
<dbReference type="Gene3D" id="1.20.1080.10">
    <property type="entry name" value="Glycerol uptake facilitator protein"/>
    <property type="match status" value="1"/>
</dbReference>